<organism evidence="1">
    <name type="scientific">marine metagenome</name>
    <dbReference type="NCBI Taxonomy" id="408172"/>
    <lineage>
        <taxon>unclassified sequences</taxon>
        <taxon>metagenomes</taxon>
        <taxon>ecological metagenomes</taxon>
    </lineage>
</organism>
<proteinExistence type="predicted"/>
<feature type="non-terminal residue" evidence="1">
    <location>
        <position position="67"/>
    </location>
</feature>
<evidence type="ECO:0000313" key="1">
    <source>
        <dbReference type="EMBL" id="SVA81700.1"/>
    </source>
</evidence>
<dbReference type="AlphaFoldDB" id="A0A381YXM2"/>
<reference evidence="1" key="1">
    <citation type="submission" date="2018-05" db="EMBL/GenBank/DDBJ databases">
        <authorList>
            <person name="Lanie J.A."/>
            <person name="Ng W.-L."/>
            <person name="Kazmierczak K.M."/>
            <person name="Andrzejewski T.M."/>
            <person name="Davidsen T.M."/>
            <person name="Wayne K.J."/>
            <person name="Tettelin H."/>
            <person name="Glass J.I."/>
            <person name="Rusch D."/>
            <person name="Podicherti R."/>
            <person name="Tsui H.-C.T."/>
            <person name="Winkler M.E."/>
        </authorList>
    </citation>
    <scope>NUCLEOTIDE SEQUENCE</scope>
</reference>
<protein>
    <submittedName>
        <fullName evidence="1">Uncharacterized protein</fullName>
    </submittedName>
</protein>
<dbReference type="EMBL" id="UINC01019307">
    <property type="protein sequence ID" value="SVA81700.1"/>
    <property type="molecule type" value="Genomic_DNA"/>
</dbReference>
<gene>
    <name evidence="1" type="ORF">METZ01_LOCUS134554</name>
</gene>
<dbReference type="AntiFam" id="ANF00010">
    <property type="entry name" value="tRNA translation"/>
</dbReference>
<sequence>MKNISIFLIFISKLFYITCNSKVRSLVLKRVDSIYYLIKMIIGAVAQLGERSVRNAEVVGSIPIGST</sequence>
<accession>A0A381YXM2</accession>
<name>A0A381YXM2_9ZZZZ</name>